<keyword evidence="3" id="KW-1185">Reference proteome</keyword>
<dbReference type="AlphaFoldDB" id="A0A8H5D079"/>
<dbReference type="Proteomes" id="UP000559256">
    <property type="component" value="Unassembled WGS sequence"/>
</dbReference>
<organism evidence="2 3">
    <name type="scientific">Tetrapyrgos nigripes</name>
    <dbReference type="NCBI Taxonomy" id="182062"/>
    <lineage>
        <taxon>Eukaryota</taxon>
        <taxon>Fungi</taxon>
        <taxon>Dikarya</taxon>
        <taxon>Basidiomycota</taxon>
        <taxon>Agaricomycotina</taxon>
        <taxon>Agaricomycetes</taxon>
        <taxon>Agaricomycetidae</taxon>
        <taxon>Agaricales</taxon>
        <taxon>Marasmiineae</taxon>
        <taxon>Marasmiaceae</taxon>
        <taxon>Tetrapyrgos</taxon>
    </lineage>
</organism>
<evidence type="ECO:0000313" key="2">
    <source>
        <dbReference type="EMBL" id="KAF5350348.1"/>
    </source>
</evidence>
<evidence type="ECO:0000313" key="3">
    <source>
        <dbReference type="Proteomes" id="UP000559256"/>
    </source>
</evidence>
<dbReference type="EMBL" id="JAACJM010000075">
    <property type="protein sequence ID" value="KAF5350348.1"/>
    <property type="molecule type" value="Genomic_DNA"/>
</dbReference>
<comment type="caution">
    <text evidence="2">The sequence shown here is derived from an EMBL/GenBank/DDBJ whole genome shotgun (WGS) entry which is preliminary data.</text>
</comment>
<sequence length="109" mass="11791">MSSSPGDVYTTRQLHEEMTKDNRDNDEGQTAKRTRILPLLLPPFSTIHCSVVLMPSVSSTSTLLTTLLVYELQTVHCECQSVSRPSPEAAASSVDVSVDKAIGVTVGTR</sequence>
<evidence type="ECO:0000256" key="1">
    <source>
        <dbReference type="SAM" id="MobiDB-lite"/>
    </source>
</evidence>
<feature type="region of interest" description="Disordered" evidence="1">
    <location>
        <begin position="1"/>
        <end position="31"/>
    </location>
</feature>
<reference evidence="2 3" key="1">
    <citation type="journal article" date="2020" name="ISME J.">
        <title>Uncovering the hidden diversity of litter-decomposition mechanisms in mushroom-forming fungi.</title>
        <authorList>
            <person name="Floudas D."/>
            <person name="Bentzer J."/>
            <person name="Ahren D."/>
            <person name="Johansson T."/>
            <person name="Persson P."/>
            <person name="Tunlid A."/>
        </authorList>
    </citation>
    <scope>NUCLEOTIDE SEQUENCE [LARGE SCALE GENOMIC DNA]</scope>
    <source>
        <strain evidence="2 3">CBS 291.85</strain>
    </source>
</reference>
<proteinExistence type="predicted"/>
<name>A0A8H5D079_9AGAR</name>
<gene>
    <name evidence="2" type="ORF">D9758_012788</name>
</gene>
<protein>
    <submittedName>
        <fullName evidence="2">Uncharacterized protein</fullName>
    </submittedName>
</protein>
<feature type="compositionally biased region" description="Basic and acidic residues" evidence="1">
    <location>
        <begin position="13"/>
        <end position="30"/>
    </location>
</feature>
<accession>A0A8H5D079</accession>